<dbReference type="EMBL" id="AB366653">
    <property type="protein sequence ID" value="BAG41567.1"/>
    <property type="molecule type" value="Genomic_DNA"/>
</dbReference>
<accession>B2ZY24</accession>
<dbReference type="OrthoDB" id="15816at10239"/>
<evidence type="ECO:0000313" key="2">
    <source>
        <dbReference type="EMBL" id="BAG41567.1"/>
    </source>
</evidence>
<proteinExistence type="predicted"/>
<dbReference type="CDD" id="cd00085">
    <property type="entry name" value="HNHc"/>
    <property type="match status" value="1"/>
</dbReference>
<dbReference type="Proteomes" id="UP000001034">
    <property type="component" value="Segment"/>
</dbReference>
<protein>
    <submittedName>
        <fullName evidence="2">HNH endonuclease</fullName>
    </submittedName>
</protein>
<keyword evidence="3" id="KW-1185">Reference proteome</keyword>
<evidence type="ECO:0000313" key="3">
    <source>
        <dbReference type="Proteomes" id="UP000001034"/>
    </source>
</evidence>
<dbReference type="Gene3D" id="1.10.30.50">
    <property type="match status" value="1"/>
</dbReference>
<dbReference type="InterPro" id="IPR003615">
    <property type="entry name" value="HNH_nuc"/>
</dbReference>
<reference evidence="2 3" key="1">
    <citation type="journal article" date="2010" name="Virology">
        <title>A jumbo phage infecting the phytopathogen Ralstonia solanacearum defines a new lineage of the Myoviridae family.</title>
        <authorList>
            <person name="Yamada T."/>
            <person name="Satoh S."/>
            <person name="Ishikawa H."/>
            <person name="Fujiwara A."/>
            <person name="Kawasaki T."/>
            <person name="Fujie M."/>
            <person name="Ogata H."/>
        </authorList>
    </citation>
    <scope>NUCLEOTIDE SEQUENCE [LARGE SCALE GENOMIC DNA]</scope>
</reference>
<evidence type="ECO:0000259" key="1">
    <source>
        <dbReference type="SMART" id="SM00507"/>
    </source>
</evidence>
<dbReference type="GeneID" id="6369927"/>
<dbReference type="GO" id="GO:0008270">
    <property type="term" value="F:zinc ion binding"/>
    <property type="evidence" value="ECO:0007669"/>
    <property type="project" value="InterPro"/>
</dbReference>
<dbReference type="KEGG" id="vg:6369927"/>
<keyword evidence="2" id="KW-0255">Endonuclease</keyword>
<dbReference type="Pfam" id="PF01844">
    <property type="entry name" value="HNH"/>
    <property type="match status" value="1"/>
</dbReference>
<keyword evidence="2" id="KW-0378">Hydrolase</keyword>
<organism evidence="2 3">
    <name type="scientific">Ralstonia phage phiRSL1</name>
    <dbReference type="NCBI Taxonomy" id="1980924"/>
    <lineage>
        <taxon>Viruses</taxon>
        <taxon>Duplodnaviria</taxon>
        <taxon>Heunggongvirae</taxon>
        <taxon>Uroviricota</taxon>
        <taxon>Caudoviricetes</taxon>
        <taxon>Mieseafarmvirus</taxon>
        <taxon>Mieseafarmvirus RSL1</taxon>
    </lineage>
</organism>
<keyword evidence="2" id="KW-0540">Nuclease</keyword>
<dbReference type="GO" id="GO:0004519">
    <property type="term" value="F:endonuclease activity"/>
    <property type="evidence" value="ECO:0007669"/>
    <property type="project" value="UniProtKB-KW"/>
</dbReference>
<dbReference type="SMART" id="SM00507">
    <property type="entry name" value="HNHc"/>
    <property type="match status" value="1"/>
</dbReference>
<sequence length="105" mass="12162">MYARRVRSRARNGYGISSIRRDSYSTVNGMNTKAGWWELHRQVEKRSGGLCEARIAGVRCGKRGKDVHHIVKLSDGGTNSMANLIHLCEDCHDRRHNHMFRRRKK</sequence>
<dbReference type="InterPro" id="IPR002711">
    <property type="entry name" value="HNH"/>
</dbReference>
<feature type="domain" description="HNH nuclease" evidence="1">
    <location>
        <begin position="38"/>
        <end position="93"/>
    </location>
</feature>
<dbReference type="GO" id="GO:0003676">
    <property type="term" value="F:nucleic acid binding"/>
    <property type="evidence" value="ECO:0007669"/>
    <property type="project" value="InterPro"/>
</dbReference>
<name>B2ZY24_9CAUD</name>
<dbReference type="RefSeq" id="YP_001949997.1">
    <property type="nucleotide sequence ID" value="NC_010811.2"/>
</dbReference>